<evidence type="ECO:0000256" key="8">
    <source>
        <dbReference type="PIRSR" id="PIRSR001589-1"/>
    </source>
</evidence>
<evidence type="ECO:0000313" key="12">
    <source>
        <dbReference type="EMBL" id="PSR52066.1"/>
    </source>
</evidence>
<dbReference type="PROSITE" id="PS51278">
    <property type="entry name" value="GATASE_TYPE_2"/>
    <property type="match status" value="1"/>
</dbReference>
<feature type="active site" description="For GATase activity" evidence="8">
    <location>
        <position position="2"/>
    </location>
</feature>
<organism evidence="12 13">
    <name type="scientific">Adhaeribacter arboris</name>
    <dbReference type="NCBI Taxonomy" id="2072846"/>
    <lineage>
        <taxon>Bacteria</taxon>
        <taxon>Pseudomonadati</taxon>
        <taxon>Bacteroidota</taxon>
        <taxon>Cytophagia</taxon>
        <taxon>Cytophagales</taxon>
        <taxon>Hymenobacteraceae</taxon>
        <taxon>Adhaeribacter</taxon>
    </lineage>
</organism>
<dbReference type="InterPro" id="IPR017932">
    <property type="entry name" value="GATase_2_dom"/>
</dbReference>
<evidence type="ECO:0000256" key="6">
    <source>
        <dbReference type="ARBA" id="ARBA00022962"/>
    </source>
</evidence>
<dbReference type="NCBIfam" id="TIGR01536">
    <property type="entry name" value="asn_synth_AEB"/>
    <property type="match status" value="1"/>
</dbReference>
<evidence type="ECO:0000256" key="3">
    <source>
        <dbReference type="ARBA" id="ARBA00012737"/>
    </source>
</evidence>
<dbReference type="PANTHER" id="PTHR43284:SF1">
    <property type="entry name" value="ASPARAGINE SYNTHETASE"/>
    <property type="match status" value="1"/>
</dbReference>
<gene>
    <name evidence="12" type="primary">asnB</name>
    <name evidence="12" type="ORF">AHMF7605_00295</name>
</gene>
<dbReference type="CDD" id="cd01991">
    <property type="entry name" value="Asn_synthase_B_C"/>
    <property type="match status" value="1"/>
</dbReference>
<comment type="caution">
    <text evidence="12">The sequence shown here is derived from an EMBL/GenBank/DDBJ whole genome shotgun (WGS) entry which is preliminary data.</text>
</comment>
<keyword evidence="5 9" id="KW-0067">ATP-binding</keyword>
<dbReference type="CDD" id="cd00712">
    <property type="entry name" value="AsnB"/>
    <property type="match status" value="1"/>
</dbReference>
<dbReference type="GO" id="GO:0005829">
    <property type="term" value="C:cytosol"/>
    <property type="evidence" value="ECO:0007669"/>
    <property type="project" value="TreeGrafter"/>
</dbReference>
<evidence type="ECO:0000256" key="7">
    <source>
        <dbReference type="ARBA" id="ARBA00048741"/>
    </source>
</evidence>
<evidence type="ECO:0000256" key="2">
    <source>
        <dbReference type="ARBA" id="ARBA00005752"/>
    </source>
</evidence>
<dbReference type="OrthoDB" id="9763290at2"/>
<evidence type="ECO:0000256" key="4">
    <source>
        <dbReference type="ARBA" id="ARBA00022741"/>
    </source>
</evidence>
<keyword evidence="8" id="KW-0028">Amino-acid biosynthesis</keyword>
<feature type="domain" description="Glutamine amidotransferase type-2" evidence="11">
    <location>
        <begin position="2"/>
        <end position="211"/>
    </location>
</feature>
<dbReference type="InterPro" id="IPR051786">
    <property type="entry name" value="ASN_synthetase/amidase"/>
</dbReference>
<sequence length="618" mass="71410">MCGIAGFVDFRQLSNQTDLELLTECITHRGPDAGGYFYDGTTGLGHRRLSILDLSAAANQPMYSANQQYIIVFNGEVYNFQEIAPELGINLKTTSDTEVILEAFVKWGPDFVHRLNGMFALAIYNKVQKELFLYRDRMGIKPIYYYQQGPYLAFSSELKSLVKLPHIQKKLTLNKEAINQFLYLGYIPRPNSIYSEIKKMDSGTYMRINKHEFKTIPYWQLSDQFKPVLLNNEIEAKTKLKDLVLSSVKYRMISDVPFGTFLSGGIDSSLITAAAQQISSTPVKTFSIAFHTSKYNEAKYAAAVASYLGTHHHEFTVTEKEALEWVDQLTGIFDEPFADSSAIPTLIVSELARKHVTMTLSGDGGDELFFGYGMYQWAERLANPLVTTFRKPIAKVLPFLGNRLERAAQVFLYEDANRRKSHIFSQEQYLFSEKEINKLLKPEFQATPLIIEDWNVHARKLTAMEKQALFDMYYYLQDDLLVKVDRTTMRHSLETRVPLLDYRIVEFALNLSPDLKSKNGINKYLLKQVLYDFVPKEIFDRPKWGFSIPLALWLKTSLKYLIEDYLNETIVNKYGVLNYSEVKRLKESFLQGKEYLYNRVWLLIVLQKWFVQNSLIMK</sequence>
<dbReference type="InterPro" id="IPR014729">
    <property type="entry name" value="Rossmann-like_a/b/a_fold"/>
</dbReference>
<evidence type="ECO:0000259" key="11">
    <source>
        <dbReference type="PROSITE" id="PS51278"/>
    </source>
</evidence>
<evidence type="ECO:0000256" key="9">
    <source>
        <dbReference type="PIRSR" id="PIRSR001589-2"/>
    </source>
</evidence>
<name>A0A2T2Y998_9BACT</name>
<comment type="catalytic activity">
    <reaction evidence="7">
        <text>L-aspartate + L-glutamine + ATP + H2O = L-asparagine + L-glutamate + AMP + diphosphate + H(+)</text>
        <dbReference type="Rhea" id="RHEA:12228"/>
        <dbReference type="ChEBI" id="CHEBI:15377"/>
        <dbReference type="ChEBI" id="CHEBI:15378"/>
        <dbReference type="ChEBI" id="CHEBI:29985"/>
        <dbReference type="ChEBI" id="CHEBI:29991"/>
        <dbReference type="ChEBI" id="CHEBI:30616"/>
        <dbReference type="ChEBI" id="CHEBI:33019"/>
        <dbReference type="ChEBI" id="CHEBI:58048"/>
        <dbReference type="ChEBI" id="CHEBI:58359"/>
        <dbReference type="ChEBI" id="CHEBI:456215"/>
        <dbReference type="EC" id="6.3.5.4"/>
    </reaction>
</comment>
<reference evidence="12 13" key="1">
    <citation type="submission" date="2018-03" db="EMBL/GenBank/DDBJ databases">
        <title>Adhaeribacter sp. HMF7605 Genome sequencing and assembly.</title>
        <authorList>
            <person name="Kang H."/>
            <person name="Kang J."/>
            <person name="Cha I."/>
            <person name="Kim H."/>
            <person name="Joh K."/>
        </authorList>
    </citation>
    <scope>NUCLEOTIDE SEQUENCE [LARGE SCALE GENOMIC DNA]</scope>
    <source>
        <strain evidence="12 13">HMF7605</strain>
    </source>
</reference>
<comment type="similarity">
    <text evidence="2">Belongs to the asparagine synthetase family.</text>
</comment>
<comment type="pathway">
    <text evidence="1">Amino-acid biosynthesis; L-asparagine biosynthesis; L-asparagine from L-aspartate (L-Gln route): step 1/1.</text>
</comment>
<dbReference type="EC" id="6.3.5.4" evidence="3"/>
<proteinExistence type="inferred from homology"/>
<dbReference type="InterPro" id="IPR001962">
    <property type="entry name" value="Asn_synthase"/>
</dbReference>
<dbReference type="GO" id="GO:0005524">
    <property type="term" value="F:ATP binding"/>
    <property type="evidence" value="ECO:0007669"/>
    <property type="project" value="UniProtKB-KW"/>
</dbReference>
<dbReference type="Pfam" id="PF13537">
    <property type="entry name" value="GATase_7"/>
    <property type="match status" value="1"/>
</dbReference>
<dbReference type="SUPFAM" id="SSF52402">
    <property type="entry name" value="Adenine nucleotide alpha hydrolases-like"/>
    <property type="match status" value="1"/>
</dbReference>
<dbReference type="InterPro" id="IPR033738">
    <property type="entry name" value="AsnB_N"/>
</dbReference>
<accession>A0A2T2Y998</accession>
<keyword evidence="13" id="KW-1185">Reference proteome</keyword>
<dbReference type="Gene3D" id="3.40.50.620">
    <property type="entry name" value="HUPs"/>
    <property type="match status" value="1"/>
</dbReference>
<keyword evidence="6 8" id="KW-0315">Glutamine amidotransferase</keyword>
<protein>
    <recommendedName>
        <fullName evidence="3">asparagine synthase (glutamine-hydrolyzing)</fullName>
        <ecNumber evidence="3">6.3.5.4</ecNumber>
    </recommendedName>
</protein>
<dbReference type="SUPFAM" id="SSF56235">
    <property type="entry name" value="N-terminal nucleophile aminohydrolases (Ntn hydrolases)"/>
    <property type="match status" value="1"/>
</dbReference>
<feature type="binding site" evidence="9">
    <location>
        <position position="288"/>
    </location>
    <ligand>
        <name>ATP</name>
        <dbReference type="ChEBI" id="CHEBI:30616"/>
    </ligand>
</feature>
<evidence type="ECO:0000256" key="5">
    <source>
        <dbReference type="ARBA" id="ARBA00022840"/>
    </source>
</evidence>
<evidence type="ECO:0000256" key="10">
    <source>
        <dbReference type="PIRSR" id="PIRSR001589-3"/>
    </source>
</evidence>
<dbReference type="AlphaFoldDB" id="A0A2T2Y998"/>
<dbReference type="Proteomes" id="UP000240357">
    <property type="component" value="Unassembled WGS sequence"/>
</dbReference>
<dbReference type="InterPro" id="IPR029055">
    <property type="entry name" value="Ntn_hydrolases_N"/>
</dbReference>
<dbReference type="Pfam" id="PF00733">
    <property type="entry name" value="Asn_synthase"/>
    <property type="match status" value="1"/>
</dbReference>
<keyword evidence="8" id="KW-0061">Asparagine biosynthesis</keyword>
<dbReference type="GO" id="GO:0004066">
    <property type="term" value="F:asparagine synthase (glutamine-hydrolyzing) activity"/>
    <property type="evidence" value="ECO:0007669"/>
    <property type="project" value="UniProtKB-EC"/>
</dbReference>
<evidence type="ECO:0000256" key="1">
    <source>
        <dbReference type="ARBA" id="ARBA00005187"/>
    </source>
</evidence>
<feature type="binding site" evidence="9">
    <location>
        <begin position="361"/>
        <end position="362"/>
    </location>
    <ligand>
        <name>ATP</name>
        <dbReference type="ChEBI" id="CHEBI:30616"/>
    </ligand>
</feature>
<dbReference type="PIRSF" id="PIRSF001589">
    <property type="entry name" value="Asn_synthetase_glu-h"/>
    <property type="match status" value="1"/>
</dbReference>
<dbReference type="EMBL" id="PYFT01000001">
    <property type="protein sequence ID" value="PSR52066.1"/>
    <property type="molecule type" value="Genomic_DNA"/>
</dbReference>
<dbReference type="GO" id="GO:0006529">
    <property type="term" value="P:asparagine biosynthetic process"/>
    <property type="evidence" value="ECO:0007669"/>
    <property type="project" value="UniProtKB-KW"/>
</dbReference>
<feature type="binding site" evidence="9">
    <location>
        <position position="96"/>
    </location>
    <ligand>
        <name>L-glutamine</name>
        <dbReference type="ChEBI" id="CHEBI:58359"/>
    </ligand>
</feature>
<dbReference type="RefSeq" id="WP_106925327.1">
    <property type="nucleotide sequence ID" value="NZ_PYFT01000001.1"/>
</dbReference>
<keyword evidence="4 9" id="KW-0547">Nucleotide-binding</keyword>
<dbReference type="PANTHER" id="PTHR43284">
    <property type="entry name" value="ASPARAGINE SYNTHETASE (GLUTAMINE-HYDROLYZING)"/>
    <property type="match status" value="1"/>
</dbReference>
<feature type="site" description="Important for beta-aspartyl-AMP intermediate formation" evidence="10">
    <location>
        <position position="363"/>
    </location>
</feature>
<evidence type="ECO:0000313" key="13">
    <source>
        <dbReference type="Proteomes" id="UP000240357"/>
    </source>
</evidence>
<dbReference type="InterPro" id="IPR006426">
    <property type="entry name" value="Asn_synth_AEB"/>
</dbReference>
<dbReference type="Gene3D" id="3.60.20.10">
    <property type="entry name" value="Glutamine Phosphoribosylpyrophosphate, subunit 1, domain 1"/>
    <property type="match status" value="1"/>
</dbReference>